<accession>A0A914C1K6</accession>
<evidence type="ECO:0000313" key="2">
    <source>
        <dbReference type="WBParaSite" id="ACRNAN_Path_1509.g5880.t1"/>
    </source>
</evidence>
<keyword evidence="1" id="KW-1185">Reference proteome</keyword>
<proteinExistence type="predicted"/>
<dbReference type="WBParaSite" id="ACRNAN_Path_1509.g5880.t1">
    <property type="protein sequence ID" value="ACRNAN_Path_1509.g5880.t1"/>
    <property type="gene ID" value="ACRNAN_Path_1509.g5880"/>
</dbReference>
<dbReference type="Proteomes" id="UP000887540">
    <property type="component" value="Unplaced"/>
</dbReference>
<protein>
    <submittedName>
        <fullName evidence="2">Uncharacterized protein</fullName>
    </submittedName>
</protein>
<reference evidence="2" key="1">
    <citation type="submission" date="2022-11" db="UniProtKB">
        <authorList>
            <consortium name="WormBaseParasite"/>
        </authorList>
    </citation>
    <scope>IDENTIFICATION</scope>
</reference>
<dbReference type="AlphaFoldDB" id="A0A914C1K6"/>
<evidence type="ECO:0000313" key="1">
    <source>
        <dbReference type="Proteomes" id="UP000887540"/>
    </source>
</evidence>
<sequence>MNINMQILGNIFANLRNLLLYVEQFSTNIQNIILQNSLEKQPSLTCYICWNSLFKTSITQAIISSAEHKNHIRL</sequence>
<name>A0A914C1K6_9BILA</name>
<organism evidence="1 2">
    <name type="scientific">Acrobeloides nanus</name>
    <dbReference type="NCBI Taxonomy" id="290746"/>
    <lineage>
        <taxon>Eukaryota</taxon>
        <taxon>Metazoa</taxon>
        <taxon>Ecdysozoa</taxon>
        <taxon>Nematoda</taxon>
        <taxon>Chromadorea</taxon>
        <taxon>Rhabditida</taxon>
        <taxon>Tylenchina</taxon>
        <taxon>Cephalobomorpha</taxon>
        <taxon>Cephaloboidea</taxon>
        <taxon>Cephalobidae</taxon>
        <taxon>Acrobeloides</taxon>
    </lineage>
</organism>